<evidence type="ECO:0000256" key="1">
    <source>
        <dbReference type="SAM" id="MobiDB-lite"/>
    </source>
</evidence>
<protein>
    <submittedName>
        <fullName evidence="3">ATP-binding cassette sub-family A member 12</fullName>
    </submittedName>
</protein>
<proteinExistence type="predicted"/>
<organism evidence="3 4">
    <name type="scientific">Dissostichus eleginoides</name>
    <name type="common">Patagonian toothfish</name>
    <name type="synonym">Dissostichus amissus</name>
    <dbReference type="NCBI Taxonomy" id="100907"/>
    <lineage>
        <taxon>Eukaryota</taxon>
        <taxon>Metazoa</taxon>
        <taxon>Chordata</taxon>
        <taxon>Craniata</taxon>
        <taxon>Vertebrata</taxon>
        <taxon>Euteleostomi</taxon>
        <taxon>Actinopterygii</taxon>
        <taxon>Neopterygii</taxon>
        <taxon>Teleostei</taxon>
        <taxon>Neoteleostei</taxon>
        <taxon>Acanthomorphata</taxon>
        <taxon>Eupercaria</taxon>
        <taxon>Perciformes</taxon>
        <taxon>Notothenioidei</taxon>
        <taxon>Nototheniidae</taxon>
        <taxon>Dissostichus</taxon>
    </lineage>
</organism>
<dbReference type="AlphaFoldDB" id="A0AAD9FEH2"/>
<keyword evidence="2" id="KW-0812">Transmembrane</keyword>
<name>A0AAD9FEH2_DISEL</name>
<keyword evidence="3" id="KW-0067">ATP-binding</keyword>
<evidence type="ECO:0000313" key="4">
    <source>
        <dbReference type="Proteomes" id="UP001228049"/>
    </source>
</evidence>
<keyword evidence="4" id="KW-1185">Reference proteome</keyword>
<feature type="region of interest" description="Disordered" evidence="1">
    <location>
        <begin position="86"/>
        <end position="106"/>
    </location>
</feature>
<accession>A0AAD9FEH2</accession>
<feature type="transmembrane region" description="Helical" evidence="2">
    <location>
        <begin position="21"/>
        <end position="41"/>
    </location>
</feature>
<dbReference type="GO" id="GO:0005524">
    <property type="term" value="F:ATP binding"/>
    <property type="evidence" value="ECO:0007669"/>
    <property type="project" value="UniProtKB-KW"/>
</dbReference>
<keyword evidence="2" id="KW-1133">Transmembrane helix</keyword>
<evidence type="ECO:0000313" key="3">
    <source>
        <dbReference type="EMBL" id="KAK1903108.1"/>
    </source>
</evidence>
<reference evidence="3" key="1">
    <citation type="submission" date="2023-04" db="EMBL/GenBank/DDBJ databases">
        <title>Chromosome-level genome of Chaenocephalus aceratus.</title>
        <authorList>
            <person name="Park H."/>
        </authorList>
    </citation>
    <scope>NUCLEOTIDE SEQUENCE</scope>
    <source>
        <strain evidence="3">DE</strain>
        <tissue evidence="3">Muscle</tissue>
    </source>
</reference>
<dbReference type="EMBL" id="JASDAP010000005">
    <property type="protein sequence ID" value="KAK1903108.1"/>
    <property type="molecule type" value="Genomic_DNA"/>
</dbReference>
<comment type="caution">
    <text evidence="3">The sequence shown here is derived from an EMBL/GenBank/DDBJ whole genome shotgun (WGS) entry which is preliminary data.</text>
</comment>
<dbReference type="Proteomes" id="UP001228049">
    <property type="component" value="Unassembled WGS sequence"/>
</dbReference>
<sequence length="526" mass="57426">MAFFRQLKLLLWKNGLAAIRQPLWSVTLVAWPLIIFIIIAVTRNQFPPVQKDICYVGPRNLPSTGFFPFLQTLMCNTDSNCHNKSRLVDPAASKSTSRSKKQKNSPLSKLLNGEELVNFLLPKSAGSDPAALFEVLNNFFGSSHQGSSNNASFMNTMNNTLPADQESLNQMLESVNLLKRAICSLTLPMINTSSPDSLSYAVVTFCTSNNTLFEVSLNTINQILTQLMMKEPDEMMTLAGVAVLVFDKLQSQTPLWETLLAIPQLLNSGSIDQGLDSAEVLLSNLHGSLHVIESNLPEVGASLSTVRPLLAGGINLINYAQNWPGRDVSIPLGEIVTLQNDTLSEMVKTLLQNIKIPLDKAIGLALDSSMASSYLCDNSSNPMWLTAACRTGTVDMLLGWISPDKLAKQALLVWSKHVAPHDVSYAKGLLHSLMGTLSPGGQAVSSNPRTRRSVETQPQNIEEELFLGVGQVVMEIIKSVPELDMVLQSILGTGLQSMNFASLSLENVEEIIANVLKDADKLQMAY</sequence>
<evidence type="ECO:0000256" key="2">
    <source>
        <dbReference type="SAM" id="Phobius"/>
    </source>
</evidence>
<gene>
    <name evidence="3" type="ORF">KUDE01_006067</name>
</gene>
<keyword evidence="2" id="KW-0472">Membrane</keyword>
<keyword evidence="3" id="KW-0547">Nucleotide-binding</keyword>